<sequence length="56" mass="6435">MDWADYYTAKRYNSNDIFENVLEVKMGSDEGFHQTPEHEATLPGLGENRGLKKAFI</sequence>
<reference evidence="1 2" key="1">
    <citation type="submission" date="2018-06" db="EMBL/GenBank/DDBJ databases">
        <title>Freshwater and sediment microbial communities from various areas in North America, analyzing microbe dynamics in response to fracking.</title>
        <authorList>
            <person name="Lamendella R."/>
        </authorList>
    </citation>
    <scope>NUCLEOTIDE SEQUENCE [LARGE SCALE GENOMIC DNA]</scope>
    <source>
        <strain evidence="1 2">114J</strain>
    </source>
</reference>
<comment type="caution">
    <text evidence="1">The sequence shown here is derived from an EMBL/GenBank/DDBJ whole genome shotgun (WGS) entry which is preliminary data.</text>
</comment>
<accession>A0A366GNR6</accession>
<dbReference type="EMBL" id="QNRO01000012">
    <property type="protein sequence ID" value="RBP28272.1"/>
    <property type="molecule type" value="Genomic_DNA"/>
</dbReference>
<dbReference type="Proteomes" id="UP000252995">
    <property type="component" value="Unassembled WGS sequence"/>
</dbReference>
<dbReference type="RefSeq" id="WP_181799975.1">
    <property type="nucleotide sequence ID" value="NZ_QNRO01000012.1"/>
</dbReference>
<name>A0A366GNR6_9GAMM</name>
<evidence type="ECO:0000313" key="2">
    <source>
        <dbReference type="Proteomes" id="UP000252995"/>
    </source>
</evidence>
<dbReference type="AlphaFoldDB" id="A0A366GNR6"/>
<protein>
    <submittedName>
        <fullName evidence="1">Uncharacterized protein</fullName>
    </submittedName>
</protein>
<gene>
    <name evidence="1" type="ORF">DET50_1121</name>
</gene>
<evidence type="ECO:0000313" key="1">
    <source>
        <dbReference type="EMBL" id="RBP28272.1"/>
    </source>
</evidence>
<proteinExistence type="predicted"/>
<organism evidence="1 2">
    <name type="scientific">Marinobacter pelagius</name>
    <dbReference type="NCBI Taxonomy" id="379482"/>
    <lineage>
        <taxon>Bacteria</taxon>
        <taxon>Pseudomonadati</taxon>
        <taxon>Pseudomonadota</taxon>
        <taxon>Gammaproteobacteria</taxon>
        <taxon>Pseudomonadales</taxon>
        <taxon>Marinobacteraceae</taxon>
        <taxon>Marinobacter</taxon>
    </lineage>
</organism>